<evidence type="ECO:0000256" key="1">
    <source>
        <dbReference type="SAM" id="MobiDB-lite"/>
    </source>
</evidence>
<dbReference type="Proteomes" id="UP001066276">
    <property type="component" value="Chromosome 3_2"/>
</dbReference>
<sequence length="82" mass="8878">MGRHLRTDASQGNTMEQYATPMALPQRVDRLGVSGDDVGTPLNIEKPSHVELLAAIQGSRVALEGKIETVVVEVNLLRTGLR</sequence>
<reference evidence="2" key="1">
    <citation type="journal article" date="2022" name="bioRxiv">
        <title>Sequencing and chromosome-scale assembly of the giantPleurodeles waltlgenome.</title>
        <authorList>
            <person name="Brown T."/>
            <person name="Elewa A."/>
            <person name="Iarovenko S."/>
            <person name="Subramanian E."/>
            <person name="Araus A.J."/>
            <person name="Petzold A."/>
            <person name="Susuki M."/>
            <person name="Suzuki K.-i.T."/>
            <person name="Hayashi T."/>
            <person name="Toyoda A."/>
            <person name="Oliveira C."/>
            <person name="Osipova E."/>
            <person name="Leigh N.D."/>
            <person name="Simon A."/>
            <person name="Yun M.H."/>
        </authorList>
    </citation>
    <scope>NUCLEOTIDE SEQUENCE</scope>
    <source>
        <strain evidence="2">20211129_DDA</strain>
        <tissue evidence="2">Liver</tissue>
    </source>
</reference>
<protein>
    <submittedName>
        <fullName evidence="2">Uncharacterized protein</fullName>
    </submittedName>
</protein>
<accession>A0AAV7TKN7</accession>
<evidence type="ECO:0000313" key="3">
    <source>
        <dbReference type="Proteomes" id="UP001066276"/>
    </source>
</evidence>
<evidence type="ECO:0000313" key="2">
    <source>
        <dbReference type="EMBL" id="KAJ1177220.1"/>
    </source>
</evidence>
<name>A0AAV7TKN7_PLEWA</name>
<proteinExistence type="predicted"/>
<comment type="caution">
    <text evidence="2">The sequence shown here is derived from an EMBL/GenBank/DDBJ whole genome shotgun (WGS) entry which is preliminary data.</text>
</comment>
<dbReference type="EMBL" id="JANPWB010000006">
    <property type="protein sequence ID" value="KAJ1177220.1"/>
    <property type="molecule type" value="Genomic_DNA"/>
</dbReference>
<organism evidence="2 3">
    <name type="scientific">Pleurodeles waltl</name>
    <name type="common">Iberian ribbed newt</name>
    <dbReference type="NCBI Taxonomy" id="8319"/>
    <lineage>
        <taxon>Eukaryota</taxon>
        <taxon>Metazoa</taxon>
        <taxon>Chordata</taxon>
        <taxon>Craniata</taxon>
        <taxon>Vertebrata</taxon>
        <taxon>Euteleostomi</taxon>
        <taxon>Amphibia</taxon>
        <taxon>Batrachia</taxon>
        <taxon>Caudata</taxon>
        <taxon>Salamandroidea</taxon>
        <taxon>Salamandridae</taxon>
        <taxon>Pleurodelinae</taxon>
        <taxon>Pleurodeles</taxon>
    </lineage>
</organism>
<feature type="region of interest" description="Disordered" evidence="1">
    <location>
        <begin position="1"/>
        <end position="23"/>
    </location>
</feature>
<feature type="compositionally biased region" description="Polar residues" evidence="1">
    <location>
        <begin position="8"/>
        <end position="17"/>
    </location>
</feature>
<dbReference type="AlphaFoldDB" id="A0AAV7TKN7"/>
<keyword evidence="3" id="KW-1185">Reference proteome</keyword>
<gene>
    <name evidence="2" type="ORF">NDU88_002481</name>
</gene>